<dbReference type="GO" id="GO:0003676">
    <property type="term" value="F:nucleic acid binding"/>
    <property type="evidence" value="ECO:0007669"/>
    <property type="project" value="InterPro"/>
</dbReference>
<dbReference type="PANTHER" id="PTHR13068">
    <property type="entry name" value="CGI-12 PROTEIN-RELATED"/>
    <property type="match status" value="1"/>
</dbReference>
<reference evidence="5 6" key="1">
    <citation type="submission" date="2020-08" db="EMBL/GenBank/DDBJ databases">
        <title>Plant Genome Project.</title>
        <authorList>
            <person name="Zhang R.-G."/>
        </authorList>
    </citation>
    <scope>NUCLEOTIDE SEQUENCE [LARGE SCALE GENOMIC DNA]</scope>
    <source>
        <strain evidence="5">WSP0</strain>
        <tissue evidence="5">Leaf</tissue>
    </source>
</reference>
<keyword evidence="2" id="KW-0806">Transcription termination</keyword>
<organism evidence="5 6">
    <name type="scientific">Rhododendron griersonianum</name>
    <dbReference type="NCBI Taxonomy" id="479676"/>
    <lineage>
        <taxon>Eukaryota</taxon>
        <taxon>Viridiplantae</taxon>
        <taxon>Streptophyta</taxon>
        <taxon>Embryophyta</taxon>
        <taxon>Tracheophyta</taxon>
        <taxon>Spermatophyta</taxon>
        <taxon>Magnoliopsida</taxon>
        <taxon>eudicotyledons</taxon>
        <taxon>Gunneridae</taxon>
        <taxon>Pentapetalae</taxon>
        <taxon>asterids</taxon>
        <taxon>Ericales</taxon>
        <taxon>Ericaceae</taxon>
        <taxon>Ericoideae</taxon>
        <taxon>Rhodoreae</taxon>
        <taxon>Rhododendron</taxon>
    </lineage>
</organism>
<dbReference type="AlphaFoldDB" id="A0AAV6HP14"/>
<dbReference type="Proteomes" id="UP000823749">
    <property type="component" value="Chromosome 13"/>
</dbReference>
<evidence type="ECO:0000256" key="3">
    <source>
        <dbReference type="ARBA" id="ARBA00022946"/>
    </source>
</evidence>
<dbReference type="PANTHER" id="PTHR13068:SF133">
    <property type="entry name" value="MITOCHONDRIAL TRANSCRIPTION TERMINATION FACTOR FAMILY PROTEIN"/>
    <property type="match status" value="1"/>
</dbReference>
<evidence type="ECO:0000256" key="1">
    <source>
        <dbReference type="ARBA" id="ARBA00007692"/>
    </source>
</evidence>
<dbReference type="GO" id="GO:0006353">
    <property type="term" value="P:DNA-templated transcription termination"/>
    <property type="evidence" value="ECO:0007669"/>
    <property type="project" value="UniProtKB-KW"/>
</dbReference>
<evidence type="ECO:0000256" key="4">
    <source>
        <dbReference type="SAM" id="MobiDB-lite"/>
    </source>
</evidence>
<keyword evidence="3" id="KW-0809">Transit peptide</keyword>
<evidence type="ECO:0000256" key="2">
    <source>
        <dbReference type="ARBA" id="ARBA00022472"/>
    </source>
</evidence>
<proteinExistence type="inferred from homology"/>
<feature type="region of interest" description="Disordered" evidence="4">
    <location>
        <begin position="39"/>
        <end position="63"/>
    </location>
</feature>
<comment type="caution">
    <text evidence="5">The sequence shown here is derived from an EMBL/GenBank/DDBJ whole genome shotgun (WGS) entry which is preliminary data.</text>
</comment>
<dbReference type="InterPro" id="IPR038538">
    <property type="entry name" value="MTERF_sf"/>
</dbReference>
<gene>
    <name evidence="5" type="ORF">RHGRI_035651</name>
</gene>
<keyword evidence="6" id="KW-1185">Reference proteome</keyword>
<evidence type="ECO:0000313" key="6">
    <source>
        <dbReference type="Proteomes" id="UP000823749"/>
    </source>
</evidence>
<feature type="compositionally biased region" description="Polar residues" evidence="4">
    <location>
        <begin position="41"/>
        <end position="50"/>
    </location>
</feature>
<dbReference type="InterPro" id="IPR003690">
    <property type="entry name" value="MTERF"/>
</dbReference>
<dbReference type="EMBL" id="JACTNZ010000013">
    <property type="protein sequence ID" value="KAG5514311.1"/>
    <property type="molecule type" value="Genomic_DNA"/>
</dbReference>
<dbReference type="Pfam" id="PF02536">
    <property type="entry name" value="mTERF"/>
    <property type="match status" value="2"/>
</dbReference>
<accession>A0AAV6HP14</accession>
<comment type="similarity">
    <text evidence="1">Belongs to the mTERF family.</text>
</comment>
<sequence length="419" mass="48094">MFSVLHSVNLFPIKKTAVDSKPTDKNQLYLRPISSVAPSCVNPSGSNPDTDLSPETLKNSTDSTPNQFFLPILSRGITVPGYENVNLYERTEALFNLLRTHGVTDYQISKVLRLHPALLVADIEKDILPKLEFFKYIGVSEKVLTRLITIDPKLFTRSLENRIVPYYDFLKSILKTDKKVVAAIKKAPWIFTAHHTRNLVPNIAFLKEVGVEESRIDHALLHYTDAMIQNHWQFKEVVYQVKEMGFDMSTWAFLKAIHGLSGRGMRSLWDRCYAAYRKWGWSEDDIRSAYLKDPYCMHVSENKIARVIEFLTNKMGWPSNALARYPSLLTFSLENRTMPRFAVIKVLLSKRLLKEDMSWLSVSAGSEESFLEKYVTKYEKEVPELMSVYLGEVDIWESETENVNMGICLEGETTDKVQA</sequence>
<keyword evidence="2" id="KW-0804">Transcription</keyword>
<dbReference type="SMART" id="SM00733">
    <property type="entry name" value="Mterf"/>
    <property type="match status" value="5"/>
</dbReference>
<evidence type="ECO:0000313" key="5">
    <source>
        <dbReference type="EMBL" id="KAG5514311.1"/>
    </source>
</evidence>
<name>A0AAV6HP14_9ERIC</name>
<dbReference type="Gene3D" id="1.25.70.10">
    <property type="entry name" value="Transcription termination factor 3, mitochondrial"/>
    <property type="match status" value="1"/>
</dbReference>
<keyword evidence="2" id="KW-0805">Transcription regulation</keyword>
<protein>
    <submittedName>
        <fullName evidence="5">Uncharacterized protein</fullName>
    </submittedName>
</protein>
<dbReference type="FunFam" id="1.25.70.10:FF:000001">
    <property type="entry name" value="Mitochondrial transcription termination factor-like"/>
    <property type="match status" value="1"/>
</dbReference>